<protein>
    <submittedName>
        <fullName evidence="1">Uncharacterized protein</fullName>
    </submittedName>
</protein>
<evidence type="ECO:0000313" key="1">
    <source>
        <dbReference type="EMBL" id="GAA4139951.1"/>
    </source>
</evidence>
<proteinExistence type="predicted"/>
<gene>
    <name evidence="1" type="ORF">GCM10022216_18630</name>
</gene>
<accession>A0ABP7YQT9</accession>
<dbReference type="Proteomes" id="UP001500101">
    <property type="component" value="Unassembled WGS sequence"/>
</dbReference>
<dbReference type="EMBL" id="BAAAZI010000007">
    <property type="protein sequence ID" value="GAA4139951.1"/>
    <property type="molecule type" value="Genomic_DNA"/>
</dbReference>
<reference evidence="2" key="1">
    <citation type="journal article" date="2019" name="Int. J. Syst. Evol. Microbiol.">
        <title>The Global Catalogue of Microorganisms (GCM) 10K type strain sequencing project: providing services to taxonomists for standard genome sequencing and annotation.</title>
        <authorList>
            <consortium name="The Broad Institute Genomics Platform"/>
            <consortium name="The Broad Institute Genome Sequencing Center for Infectious Disease"/>
            <person name="Wu L."/>
            <person name="Ma J."/>
        </authorList>
    </citation>
    <scope>NUCLEOTIDE SEQUENCE [LARGE SCALE GENOMIC DNA]</scope>
    <source>
        <strain evidence="2">JCM 16704</strain>
    </source>
</reference>
<keyword evidence="2" id="KW-1185">Reference proteome</keyword>
<comment type="caution">
    <text evidence="1">The sequence shown here is derived from an EMBL/GenBank/DDBJ whole genome shotgun (WGS) entry which is preliminary data.</text>
</comment>
<organism evidence="1 2">
    <name type="scientific">Sphingobacterium kyonggiense</name>
    <dbReference type="NCBI Taxonomy" id="714075"/>
    <lineage>
        <taxon>Bacteria</taxon>
        <taxon>Pseudomonadati</taxon>
        <taxon>Bacteroidota</taxon>
        <taxon>Sphingobacteriia</taxon>
        <taxon>Sphingobacteriales</taxon>
        <taxon>Sphingobacteriaceae</taxon>
        <taxon>Sphingobacterium</taxon>
    </lineage>
</organism>
<dbReference type="RefSeq" id="WP_344674429.1">
    <property type="nucleotide sequence ID" value="NZ_BAAAZI010000007.1"/>
</dbReference>
<name>A0ABP7YQT9_9SPHI</name>
<sequence length="58" mass="6814">MKKISNQGIYKSPTIQMIKIYTEEGFAAGSAKVRPHDDKNKVYEEWQDLPDDNRNIDW</sequence>
<evidence type="ECO:0000313" key="2">
    <source>
        <dbReference type="Proteomes" id="UP001500101"/>
    </source>
</evidence>